<organism evidence="3 4">
    <name type="scientific">Nonomuraea glycinis</name>
    <dbReference type="NCBI Taxonomy" id="2047744"/>
    <lineage>
        <taxon>Bacteria</taxon>
        <taxon>Bacillati</taxon>
        <taxon>Actinomycetota</taxon>
        <taxon>Actinomycetes</taxon>
        <taxon>Streptosporangiales</taxon>
        <taxon>Streptosporangiaceae</taxon>
        <taxon>Nonomuraea</taxon>
    </lineage>
</organism>
<evidence type="ECO:0000256" key="1">
    <source>
        <dbReference type="SAM" id="MobiDB-lite"/>
    </source>
</evidence>
<feature type="region of interest" description="Disordered" evidence="1">
    <location>
        <begin position="367"/>
        <end position="395"/>
    </location>
</feature>
<comment type="caution">
    <text evidence="3">The sequence shown here is derived from an EMBL/GenBank/DDBJ whole genome shotgun (WGS) entry which is preliminary data.</text>
</comment>
<evidence type="ECO:0000256" key="2">
    <source>
        <dbReference type="SAM" id="SignalP"/>
    </source>
</evidence>
<proteinExistence type="predicted"/>
<sequence>MKSSALARKAAAFGASTAMLAGLVAGLAVSPAQAATAGPAAKPATGAKVSVSKPKVSTGDYQGSCPVDVKFTSTIKVKPGSKRTTVAYRWLHGDGSKGKVKTVTFKGTRTKSVTVSERATIGDELKGWQALQVLSPRKATSKKSYFSVSCLKLDAKKPEARVSARAWASPAHYAGACTPGTKIDIVGRITVDRPSWVRYRWLVNGEVADYGKIRVRDSRTVSVGVSPRHSQRGSAVLEVLSPDRTTSNRAYYKVWCKDYTPHPVPSAKVGVSGLATSTDRNACEVGASATIHSTGSARVQYTWSLNGRTVSSGQSFFHRRGSESVALPKQALRGPAKDGGAIMLSVQGPNNSDSILQRYEACAKPVPVATASATPSATPSASPTASGLPSDAPTK</sequence>
<keyword evidence="2" id="KW-0732">Signal</keyword>
<dbReference type="EMBL" id="BMNK01000011">
    <property type="protein sequence ID" value="GGP12113.1"/>
    <property type="molecule type" value="Genomic_DNA"/>
</dbReference>
<feature type="signal peptide" evidence="2">
    <location>
        <begin position="1"/>
        <end position="34"/>
    </location>
</feature>
<evidence type="ECO:0000313" key="4">
    <source>
        <dbReference type="Proteomes" id="UP000660745"/>
    </source>
</evidence>
<feature type="region of interest" description="Disordered" evidence="1">
    <location>
        <begin position="37"/>
        <end position="61"/>
    </location>
</feature>
<evidence type="ECO:0008006" key="5">
    <source>
        <dbReference type="Google" id="ProtNLM"/>
    </source>
</evidence>
<feature type="compositionally biased region" description="Low complexity" evidence="1">
    <location>
        <begin position="37"/>
        <end position="48"/>
    </location>
</feature>
<dbReference type="AlphaFoldDB" id="A0A918ABE5"/>
<reference evidence="3" key="2">
    <citation type="submission" date="2020-09" db="EMBL/GenBank/DDBJ databases">
        <authorList>
            <person name="Sun Q."/>
            <person name="Zhou Y."/>
        </authorList>
    </citation>
    <scope>NUCLEOTIDE SEQUENCE</scope>
    <source>
        <strain evidence="3">CGMCC 4.7430</strain>
    </source>
</reference>
<feature type="compositionally biased region" description="Low complexity" evidence="1">
    <location>
        <begin position="367"/>
        <end position="386"/>
    </location>
</feature>
<dbReference type="Proteomes" id="UP000660745">
    <property type="component" value="Unassembled WGS sequence"/>
</dbReference>
<dbReference type="RefSeq" id="WP_189141940.1">
    <property type="nucleotide sequence ID" value="NZ_BMNK01000011.1"/>
</dbReference>
<feature type="chain" id="PRO_5037839205" description="Ig-like domain-containing protein" evidence="2">
    <location>
        <begin position="35"/>
        <end position="395"/>
    </location>
</feature>
<protein>
    <recommendedName>
        <fullName evidence="5">Ig-like domain-containing protein</fullName>
    </recommendedName>
</protein>
<accession>A0A918ABE5</accession>
<keyword evidence="4" id="KW-1185">Reference proteome</keyword>
<name>A0A918ABE5_9ACTN</name>
<gene>
    <name evidence="3" type="ORF">GCM10012278_58570</name>
</gene>
<evidence type="ECO:0000313" key="3">
    <source>
        <dbReference type="EMBL" id="GGP12113.1"/>
    </source>
</evidence>
<reference evidence="3" key="1">
    <citation type="journal article" date="2014" name="Int. J. Syst. Evol. Microbiol.">
        <title>Complete genome sequence of Corynebacterium casei LMG S-19264T (=DSM 44701T), isolated from a smear-ripened cheese.</title>
        <authorList>
            <consortium name="US DOE Joint Genome Institute (JGI-PGF)"/>
            <person name="Walter F."/>
            <person name="Albersmeier A."/>
            <person name="Kalinowski J."/>
            <person name="Ruckert C."/>
        </authorList>
    </citation>
    <scope>NUCLEOTIDE SEQUENCE</scope>
    <source>
        <strain evidence="3">CGMCC 4.7430</strain>
    </source>
</reference>